<feature type="region of interest" description="Disordered" evidence="2">
    <location>
        <begin position="117"/>
        <end position="170"/>
    </location>
</feature>
<dbReference type="PANTHER" id="PTHR31809:SF0">
    <property type="entry name" value="BUD13 HOMOLOG"/>
    <property type="match status" value="1"/>
</dbReference>
<accession>A0AAW1SJ76</accession>
<evidence type="ECO:0000313" key="3">
    <source>
        <dbReference type="EMBL" id="KAK9845574.1"/>
    </source>
</evidence>
<dbReference type="EMBL" id="JALJOV010001615">
    <property type="protein sequence ID" value="KAK9845574.1"/>
    <property type="molecule type" value="Genomic_DNA"/>
</dbReference>
<evidence type="ECO:0008006" key="5">
    <source>
        <dbReference type="Google" id="ProtNLM"/>
    </source>
</evidence>
<gene>
    <name evidence="3" type="ORF">WJX84_006264</name>
</gene>
<dbReference type="GO" id="GO:0005684">
    <property type="term" value="C:U2-type spliceosomal complex"/>
    <property type="evidence" value="ECO:0007669"/>
    <property type="project" value="TreeGrafter"/>
</dbReference>
<feature type="compositionally biased region" description="Basic and acidic residues" evidence="2">
    <location>
        <begin position="214"/>
        <end position="234"/>
    </location>
</feature>
<dbReference type="Pfam" id="PF09736">
    <property type="entry name" value="Bud13"/>
    <property type="match status" value="1"/>
</dbReference>
<dbReference type="InterPro" id="IPR051112">
    <property type="entry name" value="CWC26_splicing_factor"/>
</dbReference>
<dbReference type="GO" id="GO:0000398">
    <property type="term" value="P:mRNA splicing, via spliceosome"/>
    <property type="evidence" value="ECO:0007669"/>
    <property type="project" value="TreeGrafter"/>
</dbReference>
<proteinExistence type="inferred from homology"/>
<feature type="region of interest" description="Disordered" evidence="2">
    <location>
        <begin position="364"/>
        <end position="384"/>
    </location>
</feature>
<sequence>MFKGLSSLRANEAKASAEPTEQAKALQAYLAKYKGGDGPGGGPPRKKRKKVKSAATANAIRIVDEDTSGFAVSATVHEDDEDEPVVANPIEAAKAREQAEKERLGLATSGWAEARLDAERPASAVEVPTADEDLSPPRKRARASPEMGPSQEGPRAGPGLPGRMTDGTRTGMVSGREVAAEMALKRSQEAARVAAMDATTSGRNAETVYRDKAGKKFASREEFEKSRDAETEKKKAQRVTPEWGSGLAQQKAAQEAAEAMRQQAAQPFARTREDLDDQLRDRTRFGDPMAHLVKKKQLEPPAPVIPEHVRNQMAKSGFVIPQAVPAHSWLKRNLGPPLNRYSIRPGRHWDGVDRSNGFEREMFKQQNEHASRDAQAMMWSQEDM</sequence>
<evidence type="ECO:0000256" key="2">
    <source>
        <dbReference type="SAM" id="MobiDB-lite"/>
    </source>
</evidence>
<dbReference type="Proteomes" id="UP001485043">
    <property type="component" value="Unassembled WGS sequence"/>
</dbReference>
<evidence type="ECO:0000313" key="4">
    <source>
        <dbReference type="Proteomes" id="UP001485043"/>
    </source>
</evidence>
<dbReference type="GO" id="GO:0070274">
    <property type="term" value="C:RES complex"/>
    <property type="evidence" value="ECO:0007669"/>
    <property type="project" value="TreeGrafter"/>
</dbReference>
<keyword evidence="4" id="KW-1185">Reference proteome</keyword>
<protein>
    <recommendedName>
        <fullName evidence="5">Pre-mRNA-splicing factor CWC26</fullName>
    </recommendedName>
</protein>
<dbReference type="GO" id="GO:0003723">
    <property type="term" value="F:RNA binding"/>
    <property type="evidence" value="ECO:0007669"/>
    <property type="project" value="TreeGrafter"/>
</dbReference>
<organism evidence="3 4">
    <name type="scientific">Apatococcus fuscideae</name>
    <dbReference type="NCBI Taxonomy" id="2026836"/>
    <lineage>
        <taxon>Eukaryota</taxon>
        <taxon>Viridiplantae</taxon>
        <taxon>Chlorophyta</taxon>
        <taxon>core chlorophytes</taxon>
        <taxon>Trebouxiophyceae</taxon>
        <taxon>Chlorellales</taxon>
        <taxon>Chlorellaceae</taxon>
        <taxon>Apatococcus</taxon>
    </lineage>
</organism>
<name>A0AAW1SJ76_9CHLO</name>
<feature type="region of interest" description="Disordered" evidence="2">
    <location>
        <begin position="214"/>
        <end position="249"/>
    </location>
</feature>
<dbReference type="InterPro" id="IPR018609">
    <property type="entry name" value="Bud13"/>
</dbReference>
<evidence type="ECO:0000256" key="1">
    <source>
        <dbReference type="ARBA" id="ARBA00011069"/>
    </source>
</evidence>
<comment type="caution">
    <text evidence="3">The sequence shown here is derived from an EMBL/GenBank/DDBJ whole genome shotgun (WGS) entry which is preliminary data.</text>
</comment>
<comment type="similarity">
    <text evidence="1">Belongs to the CWC26 family.</text>
</comment>
<dbReference type="PANTHER" id="PTHR31809">
    <property type="entry name" value="BUD13 HOMOLOG"/>
    <property type="match status" value="1"/>
</dbReference>
<feature type="region of interest" description="Disordered" evidence="2">
    <location>
        <begin position="1"/>
        <end position="56"/>
    </location>
</feature>
<dbReference type="AlphaFoldDB" id="A0AAW1SJ76"/>
<reference evidence="3 4" key="1">
    <citation type="journal article" date="2024" name="Nat. Commun.">
        <title>Phylogenomics reveals the evolutionary origins of lichenization in chlorophyte algae.</title>
        <authorList>
            <person name="Puginier C."/>
            <person name="Libourel C."/>
            <person name="Otte J."/>
            <person name="Skaloud P."/>
            <person name="Haon M."/>
            <person name="Grisel S."/>
            <person name="Petersen M."/>
            <person name="Berrin J.G."/>
            <person name="Delaux P.M."/>
            <person name="Dal Grande F."/>
            <person name="Keller J."/>
        </authorList>
    </citation>
    <scope>NUCLEOTIDE SEQUENCE [LARGE SCALE GENOMIC DNA]</scope>
    <source>
        <strain evidence="3 4">SAG 2523</strain>
    </source>
</reference>
<feature type="compositionally biased region" description="Low complexity" evidence="2">
    <location>
        <begin position="22"/>
        <end position="33"/>
    </location>
</feature>